<dbReference type="GO" id="GO:0005789">
    <property type="term" value="C:endoplasmic reticulum membrane"/>
    <property type="evidence" value="ECO:0007669"/>
    <property type="project" value="InterPro"/>
</dbReference>
<comment type="caution">
    <text evidence="3">The sequence shown here is derived from an EMBL/GenBank/DDBJ whole genome shotgun (WGS) entry which is preliminary data.</text>
</comment>
<name>A0AAX6MWB3_9PEZI</name>
<gene>
    <name evidence="3" type="ORF">Daesc_001740</name>
</gene>
<dbReference type="GO" id="GO:0006487">
    <property type="term" value="P:protein N-linked glycosylation"/>
    <property type="evidence" value="ECO:0007669"/>
    <property type="project" value="TreeGrafter"/>
</dbReference>
<dbReference type="Proteomes" id="UP001369815">
    <property type="component" value="Unassembled WGS sequence"/>
</dbReference>
<sequence length="268" mass="29276">MANPRLRSPSSSTNPTDAADKPPASTSATATATATATAPVVAVSLLQPRVAVALGIPKRWHHTLSACRLLSIVPPILWGLRYALRFLLADLLRLSERDHGHDVSLSSLRLTETALAVIWCYASAYLAFFFTDCLMSRWLINYTPQATVVRLFTISCAFAYLTSWIVYLAGGSQDPGLLLPAWIGIATILTLCYHFTQRKIKIRKETFASISVFSIASFISMVALLLHSHSTRAGYQNVPIVALTKRACHIGAYIIFRIVGLTGDLDGL</sequence>
<feature type="transmembrane region" description="Helical" evidence="2">
    <location>
        <begin position="176"/>
        <end position="195"/>
    </location>
</feature>
<feature type="region of interest" description="Disordered" evidence="1">
    <location>
        <begin position="1"/>
        <end position="30"/>
    </location>
</feature>
<protein>
    <recommendedName>
        <fullName evidence="5">N-glycosylation protein EOS1</fullName>
    </recommendedName>
</protein>
<dbReference type="PANTHER" id="PTHR28147:SF1">
    <property type="entry name" value="N-GLYCOSYLATION PROTEIN EOS1"/>
    <property type="match status" value="1"/>
</dbReference>
<accession>A0AAX6MWB3</accession>
<dbReference type="InterPro" id="IPR021100">
    <property type="entry name" value="N-glycosylation_EOS1"/>
</dbReference>
<evidence type="ECO:0000256" key="2">
    <source>
        <dbReference type="SAM" id="Phobius"/>
    </source>
</evidence>
<proteinExistence type="predicted"/>
<evidence type="ECO:0008006" key="5">
    <source>
        <dbReference type="Google" id="ProtNLM"/>
    </source>
</evidence>
<keyword evidence="2" id="KW-0472">Membrane</keyword>
<dbReference type="EMBL" id="JBANMG010000002">
    <property type="protein sequence ID" value="KAK6956462.1"/>
    <property type="molecule type" value="Genomic_DNA"/>
</dbReference>
<keyword evidence="2" id="KW-1133">Transmembrane helix</keyword>
<dbReference type="PANTHER" id="PTHR28147">
    <property type="entry name" value="N-GLYCOSYLATION PROTEIN EOS1"/>
    <property type="match status" value="1"/>
</dbReference>
<evidence type="ECO:0000313" key="3">
    <source>
        <dbReference type="EMBL" id="KAK6956462.1"/>
    </source>
</evidence>
<feature type="transmembrane region" description="Helical" evidence="2">
    <location>
        <begin position="114"/>
        <end position="135"/>
    </location>
</feature>
<evidence type="ECO:0000256" key="1">
    <source>
        <dbReference type="SAM" id="MobiDB-lite"/>
    </source>
</evidence>
<dbReference type="GO" id="GO:0034599">
    <property type="term" value="P:cellular response to oxidative stress"/>
    <property type="evidence" value="ECO:0007669"/>
    <property type="project" value="InterPro"/>
</dbReference>
<keyword evidence="2" id="KW-0812">Transmembrane</keyword>
<keyword evidence="4" id="KW-1185">Reference proteome</keyword>
<feature type="transmembrane region" description="Helical" evidence="2">
    <location>
        <begin position="207"/>
        <end position="226"/>
    </location>
</feature>
<dbReference type="Pfam" id="PF12326">
    <property type="entry name" value="EOS1"/>
    <property type="match status" value="1"/>
</dbReference>
<feature type="transmembrane region" description="Helical" evidence="2">
    <location>
        <begin position="147"/>
        <end position="170"/>
    </location>
</feature>
<evidence type="ECO:0000313" key="4">
    <source>
        <dbReference type="Proteomes" id="UP001369815"/>
    </source>
</evidence>
<organism evidence="3 4">
    <name type="scientific">Daldinia eschscholtzii</name>
    <dbReference type="NCBI Taxonomy" id="292717"/>
    <lineage>
        <taxon>Eukaryota</taxon>
        <taxon>Fungi</taxon>
        <taxon>Dikarya</taxon>
        <taxon>Ascomycota</taxon>
        <taxon>Pezizomycotina</taxon>
        <taxon>Sordariomycetes</taxon>
        <taxon>Xylariomycetidae</taxon>
        <taxon>Xylariales</taxon>
        <taxon>Hypoxylaceae</taxon>
        <taxon>Daldinia</taxon>
    </lineage>
</organism>
<dbReference type="AlphaFoldDB" id="A0AAX6MWB3"/>
<reference evidence="3 4" key="1">
    <citation type="journal article" date="2024" name="Front Chem Biol">
        <title>Unveiling the potential of Daldinia eschscholtzii MFLUCC 19-0629 through bioactivity and bioinformatics studies for enhanced sustainable agriculture production.</title>
        <authorList>
            <person name="Brooks S."/>
            <person name="Weaver J.A."/>
            <person name="Klomchit A."/>
            <person name="Alharthi S.A."/>
            <person name="Onlamun T."/>
            <person name="Nurani R."/>
            <person name="Vong T.K."/>
            <person name="Alberti F."/>
            <person name="Greco C."/>
        </authorList>
    </citation>
    <scope>NUCLEOTIDE SEQUENCE [LARGE SCALE GENOMIC DNA]</scope>
    <source>
        <strain evidence="3">MFLUCC 19-0629</strain>
    </source>
</reference>